<proteinExistence type="inferred from homology"/>
<reference evidence="5 6" key="1">
    <citation type="submission" date="2019-03" db="EMBL/GenBank/DDBJ databases">
        <title>Genomic Encyclopedia of Type Strains, Phase IV (KMG-IV): sequencing the most valuable type-strain genomes for metagenomic binning, comparative biology and taxonomic classification.</title>
        <authorList>
            <person name="Goeker M."/>
        </authorList>
    </citation>
    <scope>NUCLEOTIDE SEQUENCE [LARGE SCALE GENOMIC DNA]</scope>
    <source>
        <strain evidence="5 6">DSM 46831</strain>
    </source>
</reference>
<evidence type="ECO:0000313" key="5">
    <source>
        <dbReference type="EMBL" id="TCP70090.1"/>
    </source>
</evidence>
<dbReference type="PANTHER" id="PTHR11851">
    <property type="entry name" value="METALLOPROTEASE"/>
    <property type="match status" value="1"/>
</dbReference>
<dbReference type="GO" id="GO:0046872">
    <property type="term" value="F:metal ion binding"/>
    <property type="evidence" value="ECO:0007669"/>
    <property type="project" value="InterPro"/>
</dbReference>
<dbReference type="AlphaFoldDB" id="A0A4R2SFL3"/>
<dbReference type="PROSITE" id="PS00143">
    <property type="entry name" value="INSULINASE"/>
    <property type="match status" value="1"/>
</dbReference>
<dbReference type="GO" id="GO:0006508">
    <property type="term" value="P:proteolysis"/>
    <property type="evidence" value="ECO:0007669"/>
    <property type="project" value="InterPro"/>
</dbReference>
<dbReference type="EMBL" id="SLXV01000004">
    <property type="protein sequence ID" value="TCP70090.1"/>
    <property type="molecule type" value="Genomic_DNA"/>
</dbReference>
<sequence length="413" mass="46165">MIIKHTLPNGVRIVAESIPHVRSIALGIWTGAGSERETPQNNGISHFIEHMLFKGTATRTARQLAESFDEIGGQVNAFTAKEMTCYYAKVLDEHFPTALDILTDMLFHSQFRSEEIEKEKKVIIEEVRMVEDTPDDLVHDLLAEASLGNHSLSLPVIGTVENIQSYTRDQLLSYMNDHYHPHNLIVSIAGNLPEDFLKQIEEKFANHSGSQAQSVMEQPVFTAQQKIKQKVTEQTHLCIGLPGLAIGDSRLYQLILLNNILGGNMSSRLFQEIREERGLAYSVFSYHSAHKETGLFAVYAGTAPGQEEEVMDVVHHTLDQVVAHGITDSELKKAKDQLKSSIVLGLESTSNRMSRLGRNEILLGRHYTLDEIMEFVTRITLDELNEMARTTLSSPMSLAMISPDGKVPNSFRG</sequence>
<dbReference type="Pfam" id="PF00675">
    <property type="entry name" value="Peptidase_M16"/>
    <property type="match status" value="1"/>
</dbReference>
<dbReference type="InterPro" id="IPR050361">
    <property type="entry name" value="MPP/UQCRC_Complex"/>
</dbReference>
<keyword evidence="6" id="KW-1185">Reference proteome</keyword>
<dbReference type="InterPro" id="IPR007863">
    <property type="entry name" value="Peptidase_M16_C"/>
</dbReference>
<dbReference type="Proteomes" id="UP000294746">
    <property type="component" value="Unassembled WGS sequence"/>
</dbReference>
<accession>A0A4R2SFL3</accession>
<dbReference type="InterPro" id="IPR001431">
    <property type="entry name" value="Pept_M16_Zn_BS"/>
</dbReference>
<organism evidence="5 6">
    <name type="scientific">Baia soyae</name>
    <dbReference type="NCBI Taxonomy" id="1544746"/>
    <lineage>
        <taxon>Bacteria</taxon>
        <taxon>Bacillati</taxon>
        <taxon>Bacillota</taxon>
        <taxon>Bacilli</taxon>
        <taxon>Bacillales</taxon>
        <taxon>Thermoactinomycetaceae</taxon>
        <taxon>Baia</taxon>
    </lineage>
</organism>
<gene>
    <name evidence="5" type="ORF">EDD57_10469</name>
</gene>
<comment type="caution">
    <text evidence="5">The sequence shown here is derived from an EMBL/GenBank/DDBJ whole genome shotgun (WGS) entry which is preliminary data.</text>
</comment>
<dbReference type="SUPFAM" id="SSF63411">
    <property type="entry name" value="LuxS/MPP-like metallohydrolase"/>
    <property type="match status" value="2"/>
</dbReference>
<feature type="domain" description="Peptidase M16 N-terminal" evidence="3">
    <location>
        <begin position="12"/>
        <end position="159"/>
    </location>
</feature>
<dbReference type="Gene3D" id="3.30.830.10">
    <property type="entry name" value="Metalloenzyme, LuxS/M16 peptidase-like"/>
    <property type="match status" value="2"/>
</dbReference>
<comment type="similarity">
    <text evidence="1 2">Belongs to the peptidase M16 family.</text>
</comment>
<evidence type="ECO:0000313" key="6">
    <source>
        <dbReference type="Proteomes" id="UP000294746"/>
    </source>
</evidence>
<dbReference type="PANTHER" id="PTHR11851:SF49">
    <property type="entry name" value="MITOCHONDRIAL-PROCESSING PEPTIDASE SUBUNIT ALPHA"/>
    <property type="match status" value="1"/>
</dbReference>
<dbReference type="InterPro" id="IPR011249">
    <property type="entry name" value="Metalloenz_LuxS/M16"/>
</dbReference>
<evidence type="ECO:0000256" key="1">
    <source>
        <dbReference type="ARBA" id="ARBA00007261"/>
    </source>
</evidence>
<evidence type="ECO:0000256" key="2">
    <source>
        <dbReference type="RuleBase" id="RU004447"/>
    </source>
</evidence>
<name>A0A4R2SFL3_9BACL</name>
<dbReference type="InterPro" id="IPR011765">
    <property type="entry name" value="Pept_M16_N"/>
</dbReference>
<evidence type="ECO:0000259" key="3">
    <source>
        <dbReference type="Pfam" id="PF00675"/>
    </source>
</evidence>
<protein>
    <submittedName>
        <fullName evidence="5">Putative Zn-dependent peptidase</fullName>
    </submittedName>
</protein>
<evidence type="ECO:0000259" key="4">
    <source>
        <dbReference type="Pfam" id="PF05193"/>
    </source>
</evidence>
<dbReference type="FunFam" id="3.30.830.10:FF:000008">
    <property type="entry name" value="Mitochondrial-processing peptidase subunit beta"/>
    <property type="match status" value="1"/>
</dbReference>
<dbReference type="GO" id="GO:0004222">
    <property type="term" value="F:metalloendopeptidase activity"/>
    <property type="evidence" value="ECO:0007669"/>
    <property type="project" value="InterPro"/>
</dbReference>
<feature type="domain" description="Peptidase M16 C-terminal" evidence="4">
    <location>
        <begin position="166"/>
        <end position="338"/>
    </location>
</feature>
<dbReference type="Pfam" id="PF05193">
    <property type="entry name" value="Peptidase_M16_C"/>
    <property type="match status" value="1"/>
</dbReference>